<evidence type="ECO:0000256" key="8">
    <source>
        <dbReference type="ARBA" id="ARBA00023136"/>
    </source>
</evidence>
<dbReference type="InterPro" id="IPR004680">
    <property type="entry name" value="Cit_transptr-like_dom"/>
</dbReference>
<feature type="transmembrane region" description="Helical" evidence="11">
    <location>
        <begin position="59"/>
        <end position="79"/>
    </location>
</feature>
<evidence type="ECO:0000256" key="4">
    <source>
        <dbReference type="ARBA" id="ARBA00022692"/>
    </source>
</evidence>
<feature type="transmembrane region" description="Helical" evidence="11">
    <location>
        <begin position="248"/>
        <end position="266"/>
    </location>
</feature>
<feature type="transmembrane region" description="Helical" evidence="11">
    <location>
        <begin position="177"/>
        <end position="197"/>
    </location>
</feature>
<dbReference type="PANTHER" id="PTHR43269">
    <property type="entry name" value="SODIUM/PROTON ANTIPORTER 1-RELATED"/>
    <property type="match status" value="1"/>
</dbReference>
<dbReference type="InterPro" id="IPR045016">
    <property type="entry name" value="NhaD-like"/>
</dbReference>
<evidence type="ECO:0000256" key="1">
    <source>
        <dbReference type="ARBA" id="ARBA00004141"/>
    </source>
</evidence>
<dbReference type="PANTHER" id="PTHR43269:SF2">
    <property type="entry name" value="SODIUM_PROTON ANTIPORTER 1-RELATED"/>
    <property type="match status" value="1"/>
</dbReference>
<comment type="subcellular location">
    <subcellularLocation>
        <location evidence="1">Membrane</location>
        <topology evidence="1">Multi-pass membrane protein</topology>
    </subcellularLocation>
</comment>
<sequence>MIALLVIVFILGYLAIVLEHNISIDKSSSALLTGVVCWTIVSIISPNMHETTESLMHHVSEIASILFFLMGAMTIVELIDTYDGFDIITDKINTRSQSKLLWIICIITFFLSALLDNLTTTIVMVTLIKKLVSEQKQRLLFVGLIVLSANAGGAWSPMGDVTTTMLWIGGQISAGNIVLELILPSLVCMLIPLFILGRSLKGDLPAKKESKPGKNPHTSFEKSLIFYAGIGGLISVPIFKTVTHLPPFMGMLLALGAIWAIAEVLIKNKEEDEKKKLSVYRALEKIDMPSVLFFLGILLAVSALQTVGVLTGAANWLTDTLQNETLIVTVIGLLSSVVDNVPLVAASMGMYSLEQFPTDSPFWELLAYCAGTGGSALIIGSAAGVAAMGLEKIEFFWYLKKISWLALIGYFAGIGVFLLQKMFFVHA</sequence>
<evidence type="ECO:0000256" key="5">
    <source>
        <dbReference type="ARBA" id="ARBA00022989"/>
    </source>
</evidence>
<dbReference type="EMBL" id="JBHRYQ010000001">
    <property type="protein sequence ID" value="MFC3811928.1"/>
    <property type="molecule type" value="Genomic_DNA"/>
</dbReference>
<evidence type="ECO:0000256" key="7">
    <source>
        <dbReference type="ARBA" id="ARBA00023065"/>
    </source>
</evidence>
<evidence type="ECO:0000313" key="14">
    <source>
        <dbReference type="Proteomes" id="UP001595616"/>
    </source>
</evidence>
<keyword evidence="3" id="KW-0050">Antiport</keyword>
<keyword evidence="9" id="KW-0739">Sodium transport</keyword>
<gene>
    <name evidence="13" type="primary">nhaD</name>
    <name evidence="13" type="ORF">ACFOOI_14790</name>
</gene>
<feature type="transmembrane region" description="Helical" evidence="11">
    <location>
        <begin position="402"/>
        <end position="419"/>
    </location>
</feature>
<keyword evidence="7" id="KW-0406">Ion transport</keyword>
<keyword evidence="14" id="KW-1185">Reference proteome</keyword>
<feature type="transmembrane region" description="Helical" evidence="11">
    <location>
        <begin position="365"/>
        <end position="390"/>
    </location>
</feature>
<keyword evidence="4 11" id="KW-0812">Transmembrane</keyword>
<feature type="transmembrane region" description="Helical" evidence="11">
    <location>
        <begin position="291"/>
        <end position="314"/>
    </location>
</feature>
<dbReference type="RefSeq" id="WP_379838781.1">
    <property type="nucleotide sequence ID" value="NZ_JBHRYQ010000001.1"/>
</dbReference>
<keyword evidence="6" id="KW-0915">Sodium</keyword>
<dbReference type="Pfam" id="PF03600">
    <property type="entry name" value="CitMHS"/>
    <property type="match status" value="1"/>
</dbReference>
<accession>A0ABV7Z0H8</accession>
<reference evidence="14" key="1">
    <citation type="journal article" date="2019" name="Int. J. Syst. Evol. Microbiol.">
        <title>The Global Catalogue of Microorganisms (GCM) 10K type strain sequencing project: providing services to taxonomists for standard genome sequencing and annotation.</title>
        <authorList>
            <consortium name="The Broad Institute Genomics Platform"/>
            <consortium name="The Broad Institute Genome Sequencing Center for Infectious Disease"/>
            <person name="Wu L."/>
            <person name="Ma J."/>
        </authorList>
    </citation>
    <scope>NUCLEOTIDE SEQUENCE [LARGE SCALE GENOMIC DNA]</scope>
    <source>
        <strain evidence="14">CECT 7956</strain>
    </source>
</reference>
<dbReference type="Proteomes" id="UP001595616">
    <property type="component" value="Unassembled WGS sequence"/>
</dbReference>
<comment type="caution">
    <text evidence="13">The sequence shown here is derived from an EMBL/GenBank/DDBJ whole genome shotgun (WGS) entry which is preliminary data.</text>
</comment>
<name>A0ABV7Z0H8_9BACT</name>
<evidence type="ECO:0000256" key="10">
    <source>
        <dbReference type="ARBA" id="ARBA00025753"/>
    </source>
</evidence>
<evidence type="ECO:0000313" key="13">
    <source>
        <dbReference type="EMBL" id="MFC3811928.1"/>
    </source>
</evidence>
<evidence type="ECO:0000256" key="3">
    <source>
        <dbReference type="ARBA" id="ARBA00022449"/>
    </source>
</evidence>
<evidence type="ECO:0000256" key="9">
    <source>
        <dbReference type="ARBA" id="ARBA00023201"/>
    </source>
</evidence>
<keyword evidence="2" id="KW-0813">Transport</keyword>
<proteinExistence type="inferred from homology"/>
<feature type="transmembrane region" description="Helical" evidence="11">
    <location>
        <begin position="326"/>
        <end position="353"/>
    </location>
</feature>
<dbReference type="NCBIfam" id="NF038006">
    <property type="entry name" value="NhaD_1"/>
    <property type="match status" value="1"/>
</dbReference>
<evidence type="ECO:0000256" key="11">
    <source>
        <dbReference type="SAM" id="Phobius"/>
    </source>
</evidence>
<protein>
    <submittedName>
        <fullName evidence="13">Sodium:proton antiporter NhaD</fullName>
    </submittedName>
</protein>
<feature type="domain" description="Citrate transporter-like" evidence="12">
    <location>
        <begin position="13"/>
        <end position="368"/>
    </location>
</feature>
<feature type="transmembrane region" description="Helical" evidence="11">
    <location>
        <begin position="139"/>
        <end position="157"/>
    </location>
</feature>
<feature type="transmembrane region" description="Helical" evidence="11">
    <location>
        <begin position="99"/>
        <end position="127"/>
    </location>
</feature>
<evidence type="ECO:0000256" key="6">
    <source>
        <dbReference type="ARBA" id="ARBA00023053"/>
    </source>
</evidence>
<evidence type="ECO:0000259" key="12">
    <source>
        <dbReference type="Pfam" id="PF03600"/>
    </source>
</evidence>
<evidence type="ECO:0000256" key="2">
    <source>
        <dbReference type="ARBA" id="ARBA00022448"/>
    </source>
</evidence>
<organism evidence="13 14">
    <name type="scientific">Lacihabitans lacunae</name>
    <dbReference type="NCBI Taxonomy" id="1028214"/>
    <lineage>
        <taxon>Bacteria</taxon>
        <taxon>Pseudomonadati</taxon>
        <taxon>Bacteroidota</taxon>
        <taxon>Cytophagia</taxon>
        <taxon>Cytophagales</taxon>
        <taxon>Leadbetterellaceae</taxon>
        <taxon>Lacihabitans</taxon>
    </lineage>
</organism>
<comment type="similarity">
    <text evidence="10">Belongs to the NhaD Na(+)/H(+) (TC 2.A.62) antiporter family.</text>
</comment>
<keyword evidence="5 11" id="KW-1133">Transmembrane helix</keyword>
<keyword evidence="8 11" id="KW-0472">Membrane</keyword>